<name>A0ABX3FFT9_9VIBR</name>
<feature type="domain" description="N-acetyltransferase" evidence="1">
    <location>
        <begin position="9"/>
        <end position="164"/>
    </location>
</feature>
<dbReference type="RefSeq" id="WP_075715478.1">
    <property type="nucleotide sequence ID" value="NZ_AP019655.1"/>
</dbReference>
<evidence type="ECO:0000313" key="3">
    <source>
        <dbReference type="Proteomes" id="UP000186039"/>
    </source>
</evidence>
<keyword evidence="3" id="KW-1185">Reference proteome</keyword>
<dbReference type="InterPro" id="IPR000182">
    <property type="entry name" value="GNAT_dom"/>
</dbReference>
<evidence type="ECO:0000313" key="2">
    <source>
        <dbReference type="EMBL" id="OLQ89636.1"/>
    </source>
</evidence>
<accession>A0ABX3FFT9</accession>
<reference evidence="2 3" key="1">
    <citation type="submission" date="2016-09" db="EMBL/GenBank/DDBJ databases">
        <title>Genomic Taxonomy of the Vibrionaceae.</title>
        <authorList>
            <person name="Gonzalez-Castillo A."/>
            <person name="Gomez-Gil B."/>
            <person name="Enciso-Ibarra K."/>
        </authorList>
    </citation>
    <scope>NUCLEOTIDE SEQUENCE [LARGE SCALE GENOMIC DNA]</scope>
    <source>
        <strain evidence="2 3">CAIM 1902</strain>
    </source>
</reference>
<dbReference type="SUPFAM" id="SSF55729">
    <property type="entry name" value="Acyl-CoA N-acyltransferases (Nat)"/>
    <property type="match status" value="1"/>
</dbReference>
<dbReference type="InterPro" id="IPR016181">
    <property type="entry name" value="Acyl_CoA_acyltransferase"/>
</dbReference>
<dbReference type="Pfam" id="PF13302">
    <property type="entry name" value="Acetyltransf_3"/>
    <property type="match status" value="1"/>
</dbReference>
<dbReference type="Proteomes" id="UP000186039">
    <property type="component" value="Unassembled WGS sequence"/>
</dbReference>
<organism evidence="2 3">
    <name type="scientific">Vibrio panuliri</name>
    <dbReference type="NCBI Taxonomy" id="1381081"/>
    <lineage>
        <taxon>Bacteria</taxon>
        <taxon>Pseudomonadati</taxon>
        <taxon>Pseudomonadota</taxon>
        <taxon>Gammaproteobacteria</taxon>
        <taxon>Vibrionales</taxon>
        <taxon>Vibrionaceae</taxon>
        <taxon>Vibrio</taxon>
    </lineage>
</organism>
<dbReference type="PANTHER" id="PTHR43792">
    <property type="entry name" value="GNAT FAMILY, PUTATIVE (AFU_ORTHOLOGUE AFUA_3G00765)-RELATED-RELATED"/>
    <property type="match status" value="1"/>
</dbReference>
<comment type="caution">
    <text evidence="2">The sequence shown here is derived from an EMBL/GenBank/DDBJ whole genome shotgun (WGS) entry which is preliminary data.</text>
</comment>
<dbReference type="InterPro" id="IPR051531">
    <property type="entry name" value="N-acetyltransferase"/>
</dbReference>
<proteinExistence type="predicted"/>
<dbReference type="Gene3D" id="3.40.630.30">
    <property type="match status" value="1"/>
</dbReference>
<dbReference type="PROSITE" id="PS51186">
    <property type="entry name" value="GNAT"/>
    <property type="match status" value="1"/>
</dbReference>
<protein>
    <submittedName>
        <fullName evidence="2">GNAT family N-acetyltransferase</fullName>
    </submittedName>
</protein>
<dbReference type="EMBL" id="MJMH01000183">
    <property type="protein sequence ID" value="OLQ89636.1"/>
    <property type="molecule type" value="Genomic_DNA"/>
</dbReference>
<gene>
    <name evidence="2" type="ORF">BIY20_11705</name>
</gene>
<sequence length="184" mass="21624">MFKLESRRVILRDMQLSDEAAFVELTQDEKYQRFYSEEDCRAEKYRQLTQLFIEQAQAQPRTAYQLAIEDKLTGNFIGTVCLRLESDLQASIGCGMSRRYQGTGLMQEAASLLVDYGFNQLGVHRMYAETISENRAAIKLCKYLGMVEEGRFHQHRFFKNQWWDTLVLAIRSNEWQQRSTVILR</sequence>
<evidence type="ECO:0000259" key="1">
    <source>
        <dbReference type="PROSITE" id="PS51186"/>
    </source>
</evidence>